<dbReference type="Pfam" id="PF11707">
    <property type="entry name" value="Npa1"/>
    <property type="match status" value="1"/>
</dbReference>
<evidence type="ECO:0000259" key="2">
    <source>
        <dbReference type="Pfam" id="PF11707"/>
    </source>
</evidence>
<dbReference type="InterPro" id="IPR039844">
    <property type="entry name" value="URB1"/>
</dbReference>
<proteinExistence type="predicted"/>
<evidence type="ECO:0000313" key="4">
    <source>
        <dbReference type="EMBL" id="KAK1355477.1"/>
    </source>
</evidence>
<dbReference type="Pfam" id="PF16201">
    <property type="entry name" value="NopRA1"/>
    <property type="match status" value="1"/>
</dbReference>
<organism evidence="4 5">
    <name type="scientific">Heracleum sosnowskyi</name>
    <dbReference type="NCBI Taxonomy" id="360622"/>
    <lineage>
        <taxon>Eukaryota</taxon>
        <taxon>Viridiplantae</taxon>
        <taxon>Streptophyta</taxon>
        <taxon>Embryophyta</taxon>
        <taxon>Tracheophyta</taxon>
        <taxon>Spermatophyta</taxon>
        <taxon>Magnoliopsida</taxon>
        <taxon>eudicotyledons</taxon>
        <taxon>Gunneridae</taxon>
        <taxon>Pentapetalae</taxon>
        <taxon>asterids</taxon>
        <taxon>campanulids</taxon>
        <taxon>Apiales</taxon>
        <taxon>Apiaceae</taxon>
        <taxon>Apioideae</taxon>
        <taxon>apioid superclade</taxon>
        <taxon>Tordylieae</taxon>
        <taxon>Tordyliinae</taxon>
        <taxon>Heracleum</taxon>
    </lineage>
</organism>
<dbReference type="PANTHER" id="PTHR13500">
    <property type="entry name" value="NUCLEOLAR PRERIBOSOMAL-ASSOCIATED PROTEIN 1"/>
    <property type="match status" value="1"/>
</dbReference>
<evidence type="ECO:0000256" key="1">
    <source>
        <dbReference type="SAM" id="MobiDB-lite"/>
    </source>
</evidence>
<feature type="domain" description="URB1 N-terminal" evidence="2">
    <location>
        <begin position="84"/>
        <end position="388"/>
    </location>
</feature>
<dbReference type="InterPro" id="IPR021714">
    <property type="entry name" value="URB1_N"/>
</dbReference>
<sequence>MGTDPPPQNSLILKKSEVSDMDLEQTPNFVNKIWNEAKLKELLRNITKNELKLCKDASKEFVKLLKGDSGGELLRLYVKSSSTCSEIVQAWKVREGKSGLSYVLTLVSVILGHYEGRYRVDNVDGSLSRALDKFAKVIVEEKLEGLCKMLNSKDPKQQKAVLLLLSSIVRRGSGLASDVANRFDFKLPVFPKLAEYRKRERGVKRKKVTRKAFVGFAMSFLEVGKAGLLRGVLTKREMYSGVLRGLGSDDDETVVYVLSTLRDRILKEESLVPPGLRSVLFGSVTLDQLIGISGRDDGGHAIELAQEVLTFVCTDPSNGLMPDMMRRPPLTGNLTRLLGVLKKLRATEIEYHRVLLLSIVKGKPSFGSAYLEEFPYNLEDHASSNWFSAISLAADVVSSVGDGVSFEFLNTQTQDSTSFRSSDVQSIIKCICPRPFTRLVINKGLLHSNSLIKHGTLRLVFEALKLLDSFVSAVNTSSCSGSRMMPGWASLKKDIEEEVWISLPDPQVLLSFLSSLNSHYKRPKLCPKRASSSDNVPEHNNRRRKKQKVSNADDETDIIVGGMSPSAGASLPVDAEDLDTTSIDELDNKDTHMKIIAKIWGVHHCNTTSMMVDDEYTYFYSKVLDTLKLYHRTAPTMLEGSYDFFKVLPENALALPSILQQSMLSLLIEYVGWSSKCELPVRVHPLMYKRLESLLNLLLYSPAKDIKEQAYVLAKAAMSSSGAFDHNLREIGTWFLFLPGYSSNDLFLDDQWNNMRQGLFSAVITFLCEAVLTIGNSLFKEWDRLRSHIYHLTGRKDLSPDFSPLVVCILEKCLKVLQAKSKTLPEKTLISLYVSNTLMYLLQTQVDSGLLSSVITGVLSKSSEVLDVSLDMCEWRPLKKLSVFLESIRCQQTCSSPLLPKDAILSESSLVNTINNIKSVASRGHASELAGVTAAFSFSMVCTTPAELLQNFPSVIALSANFLGVPLPLLLSTFFSEQSLLSDISKLWPEMFFNGLQRATNATHSEEENKYFFDNIHSVECSSVAFGSLLKQAPFHVLFPALVSIECSQLLENIKLQDLLLAKLSEEMADVYICYVPLVFFWFHQVQSSYKHKQPRDFEKISELCFTVLKNLVSRILSVGQTGSCSNTTHSPSPQHAQEMAEIVFSHPAVLASLEHPFTVSQELTDEINGVSLEDFFGLAKQGIHTVDYHVWNLVATTSDHLFAFCNNQNSPSDFDSSYERIIKAFNCLVRKLLLILKDKFSQWLETKNVEPLVPTLYALHTLLPFISPFTLLELVRYIFSLVDLKDSAVWSWYTKPALCVGLSIAGRAFDLLSAYLRDPYIKQKQFGFWGEGKVIDVCLFEEVYFHVIEIALQCELDVTDICLLKAVNVAKTSKLVRNECLELCLAVPRIIASTPNKFVTSCIHNTSMSKAKFLFILTEVSPLHMSGFGHLFFEMMTEYMLLKGKKLQACSHTLSDDGILMLLPTFLSYLNSTSIKSGNRYPKALTNIINFYWEFLSHGFSTWEDYVWRDIFLVEFGDIGSSSLVEFLSYFHDSLLGKAILMVRYYLASSGNSVKLEKRLELYNSVIHTAGAHALLDCEVDDLDGYSNSQSVNLLCKTIAKIEYCRKLLFPEDNNLHSLSLQEKDGGKSMGVVSSEVGHEESQVQFIDNLVCAWQCLVKKFPSKTEDLGEVKGTRNSSLFRLLEVFILKNISQLTSEMGKNIIKLDSLKKLVKSSLLYRFQDPTVFRMLQGVVTSAVNIKNPCDLIIKLLLSHSQFAPTIAAASKSYNNFQFGIVFKPMSSILRCYRNQNSVVSGNSLQASDLYMNLLEVLKLLRIVLHSRKLQDGKSFEEDIGINAKELVVMLLCAYGATLSEIDLEIYDLIRAIESTVDVSSCYIAEMDYLWGSAALKVHRERDKEHDASSEGTDGVEDAVDERRRNEFRENLPIDPKLCTNTVLYFPYDRTIGEGTFSGKLQQVDTLDIEAHSRTTEKPPIYDPVYILQFSIHNLSIGYIEPLEFASFGLLAVAFVSLSSPSEEMRKLGYEAIGRFKNALERNPKRKDVTRICLLLTYLQNGIVKSWQRIPSLTAMFVAEASFILLDPSNEHYFPISKLLVGSSRVDLERIPMFDNYFWSSSVNFKSERMWILRLLYSGLNIEADARLYISNSVPDALLSLYSSPLSDDESKELVIEIVVKFTKLPKMSRYLVEQCGLISWLSAIVSSYRGRHLNQRSLSLTQLTVLLQVVNDVLSSNHTIEWLQKGALEQLTELSSHLYKLLEGGINLAQENVFLGSLILRILTSALRISQKRDVNRPHFTLSGEGIFQIYKAAHAFSDGRYNPTAEEGLELVLMNTPPVDFLCMNQEKLLKFVQWAISTAIQSDSMRMLQSKESYYHNIMSMGKKEPEESLKSKLLRWFTASVIRGLLAKRLKFLNSSLQHKPSSPLNSSLQHKPSSPLNSSLQHKPSSPHKPSSLLKLHTLIDQIERQHGEQPASFGSEEIHAVAIFHLQQLLGRKCVVIPSVVSALYLIFCESGFSVGHAGYLESLLCRIRSPHEANPDWIWSFDHQWKDNSFEPSEAEKLDVNQACQSLLVVISGILGRKSSLSRYPSYEDLENCELFKWERTMLEE</sequence>
<feature type="region of interest" description="Disordered" evidence="1">
    <location>
        <begin position="2417"/>
        <end position="2449"/>
    </location>
</feature>
<accession>A0AAD8GUC5</accession>
<reference evidence="4" key="2">
    <citation type="submission" date="2023-05" db="EMBL/GenBank/DDBJ databases">
        <authorList>
            <person name="Schelkunov M.I."/>
        </authorList>
    </citation>
    <scope>NUCLEOTIDE SEQUENCE</scope>
    <source>
        <strain evidence="4">Hsosn_3</strain>
        <tissue evidence="4">Leaf</tissue>
    </source>
</reference>
<evidence type="ECO:0000313" key="5">
    <source>
        <dbReference type="Proteomes" id="UP001237642"/>
    </source>
</evidence>
<feature type="compositionally biased region" description="Low complexity" evidence="1">
    <location>
        <begin position="2437"/>
        <end position="2449"/>
    </location>
</feature>
<feature type="domain" description="URB1 C-terminal" evidence="3">
    <location>
        <begin position="2005"/>
        <end position="2195"/>
    </location>
</feature>
<name>A0AAD8GUC5_9APIA</name>
<feature type="region of interest" description="Disordered" evidence="1">
    <location>
        <begin position="524"/>
        <end position="557"/>
    </location>
</feature>
<reference evidence="4" key="1">
    <citation type="submission" date="2023-02" db="EMBL/GenBank/DDBJ databases">
        <title>Genome of toxic invasive species Heracleum sosnowskyi carries increased number of genes despite the absence of recent whole-genome duplications.</title>
        <authorList>
            <person name="Schelkunov M."/>
            <person name="Shtratnikova V."/>
            <person name="Makarenko M."/>
            <person name="Klepikova A."/>
            <person name="Omelchenko D."/>
            <person name="Novikova G."/>
            <person name="Obukhova E."/>
            <person name="Bogdanov V."/>
            <person name="Penin A."/>
            <person name="Logacheva M."/>
        </authorList>
    </citation>
    <scope>NUCLEOTIDE SEQUENCE</scope>
    <source>
        <strain evidence="4">Hsosn_3</strain>
        <tissue evidence="4">Leaf</tissue>
    </source>
</reference>
<protein>
    <submittedName>
        <fullName evidence="4">Npa1 domain-containing protein</fullName>
    </submittedName>
</protein>
<dbReference type="InterPro" id="IPR032436">
    <property type="entry name" value="URB1_C"/>
</dbReference>
<dbReference type="PANTHER" id="PTHR13500:SF0">
    <property type="entry name" value="NUCLEOLAR PRE-RIBOSOMAL-ASSOCIATED PROTEIN 1"/>
    <property type="match status" value="1"/>
</dbReference>
<feature type="compositionally biased region" description="Polar residues" evidence="1">
    <location>
        <begin position="2417"/>
        <end position="2436"/>
    </location>
</feature>
<dbReference type="GO" id="GO:0000463">
    <property type="term" value="P:maturation of LSU-rRNA from tricistronic rRNA transcript (SSU-rRNA, 5.8S rRNA, LSU-rRNA)"/>
    <property type="evidence" value="ECO:0007669"/>
    <property type="project" value="TreeGrafter"/>
</dbReference>
<comment type="caution">
    <text evidence="4">The sequence shown here is derived from an EMBL/GenBank/DDBJ whole genome shotgun (WGS) entry which is preliminary data.</text>
</comment>
<dbReference type="Proteomes" id="UP001237642">
    <property type="component" value="Unassembled WGS sequence"/>
</dbReference>
<evidence type="ECO:0000259" key="3">
    <source>
        <dbReference type="Pfam" id="PF16201"/>
    </source>
</evidence>
<dbReference type="EMBL" id="JAUIZM010000011">
    <property type="protein sequence ID" value="KAK1355477.1"/>
    <property type="molecule type" value="Genomic_DNA"/>
</dbReference>
<keyword evidence="5" id="KW-1185">Reference proteome</keyword>
<gene>
    <name evidence="4" type="ORF">POM88_048733</name>
</gene>
<dbReference type="GO" id="GO:0000466">
    <property type="term" value="P:maturation of 5.8S rRNA from tricistronic rRNA transcript (SSU-rRNA, 5.8S rRNA, LSU-rRNA)"/>
    <property type="evidence" value="ECO:0007669"/>
    <property type="project" value="TreeGrafter"/>
</dbReference>
<dbReference type="GO" id="GO:0005730">
    <property type="term" value="C:nucleolus"/>
    <property type="evidence" value="ECO:0007669"/>
    <property type="project" value="TreeGrafter"/>
</dbReference>